<gene>
    <name evidence="1" type="ORF">PCIT_a3851</name>
</gene>
<name>A0AAD4FQW5_9GAMM</name>
<dbReference type="RefSeq" id="WP_010365962.1">
    <property type="nucleotide sequence ID" value="NZ_AHBZ03000023.1"/>
</dbReference>
<dbReference type="EMBL" id="AHBZ03000023">
    <property type="protein sequence ID" value="KAF7767763.1"/>
    <property type="molecule type" value="Genomic_DNA"/>
</dbReference>
<evidence type="ECO:0008006" key="3">
    <source>
        <dbReference type="Google" id="ProtNLM"/>
    </source>
</evidence>
<dbReference type="AlphaFoldDB" id="A0AAD4FQW5"/>
<reference evidence="1" key="2">
    <citation type="submission" date="2015-03" db="EMBL/GenBank/DDBJ databases">
        <title>Genome sequence of Pseudoalteromonas citrea.</title>
        <authorList>
            <person name="Xie B.-B."/>
            <person name="Rong J.-C."/>
            <person name="Qin Q.-L."/>
            <person name="Zhang Y.-Z."/>
        </authorList>
    </citation>
    <scope>NUCLEOTIDE SEQUENCE</scope>
    <source>
        <strain evidence="1">DSM 8771</strain>
    </source>
</reference>
<accession>A0AAD4FQW5</accession>
<sequence>MSIYHILSVHLWHLAVISISLFTTHTSIAAPQNRSKPQTFTAEFWAQRQAQTAFDVIDNIPGFTLVEKQAKRGLSHATANILINGVAPLSKNASLQTQLRQISTDNIQHIDLYQANHPFSVASQFSQLINIVTQKNTKKVTLFGKGALQSGKTMMDEVSLRIAAPWSGWDNQLNINTQNPRYLSTADIVDKNTNGTVILTADEIYTEQENNVNVTLSSHLEQQKNRVQLTLNAQKNNLQEETIHDFSALDETRFLTENEQSQLEFGANWQYRGFASWQLHGSGFAKRTKDETLSISSFFEPETDPASAHDSRFAQSKTLTEYATKIAISQPSHKLAPEYGIAISRNELIANTHPSSSAHNPINIRSTVLETRYEPYIQMSTALNSHWQLITRVNTEYSKLSTQGEQPFEVTELHIKPFARLNFDANNNVSLSATAQQQVKQLDFDSFVSSEESNYDRLLTGNLQLKPMQFDELSLQLSYAASQSSTLNISAFYQWQQNVHEYIPLANGGTGIGNAGDAEYFGMNTHITFAIDQILTGGRIELSHTYRHATFNDLITGERPITDLTPHQFEVDFIHETHRLSWGVNYQTRNLYTEFYFDEIYTEHTGSTLNLFTELNLTKDTHIKLAVTALSDEKTTFQQHWFNVNRSGTLNDSRTLYDLAKPRITLSMTHSI</sequence>
<evidence type="ECO:0000313" key="1">
    <source>
        <dbReference type="EMBL" id="KAF7767763.1"/>
    </source>
</evidence>
<reference evidence="1" key="1">
    <citation type="journal article" date="2012" name="J. Bacteriol.">
        <title>Genome sequences of type strains of seven species of the marine bacterium Pseudoalteromonas.</title>
        <authorList>
            <person name="Xie B.B."/>
            <person name="Shu Y.L."/>
            <person name="Qin Q.L."/>
            <person name="Rong J.C."/>
            <person name="Zhang X.Y."/>
            <person name="Chen X.L."/>
            <person name="Shi M."/>
            <person name="He H.L."/>
            <person name="Zhou B.C."/>
            <person name="Zhang Y.Z."/>
        </authorList>
    </citation>
    <scope>NUCLEOTIDE SEQUENCE</scope>
    <source>
        <strain evidence="1">DSM 8771</strain>
    </source>
</reference>
<dbReference type="SUPFAM" id="SSF56935">
    <property type="entry name" value="Porins"/>
    <property type="match status" value="1"/>
</dbReference>
<dbReference type="Proteomes" id="UP000016487">
    <property type="component" value="Unassembled WGS sequence"/>
</dbReference>
<comment type="caution">
    <text evidence="1">The sequence shown here is derived from an EMBL/GenBank/DDBJ whole genome shotgun (WGS) entry which is preliminary data.</text>
</comment>
<organism evidence="1 2">
    <name type="scientific">Pseudoalteromonas citrea</name>
    <dbReference type="NCBI Taxonomy" id="43655"/>
    <lineage>
        <taxon>Bacteria</taxon>
        <taxon>Pseudomonadati</taxon>
        <taxon>Pseudomonadota</taxon>
        <taxon>Gammaproteobacteria</taxon>
        <taxon>Alteromonadales</taxon>
        <taxon>Pseudoalteromonadaceae</taxon>
        <taxon>Pseudoalteromonas</taxon>
    </lineage>
</organism>
<proteinExistence type="predicted"/>
<protein>
    <recommendedName>
        <fullName evidence="3">TonB-dependent receptor</fullName>
    </recommendedName>
</protein>
<evidence type="ECO:0000313" key="2">
    <source>
        <dbReference type="Proteomes" id="UP000016487"/>
    </source>
</evidence>